<dbReference type="SUPFAM" id="SSF158682">
    <property type="entry name" value="TerB-like"/>
    <property type="match status" value="1"/>
</dbReference>
<dbReference type="Proteomes" id="UP000182248">
    <property type="component" value="Unassembled WGS sequence"/>
</dbReference>
<dbReference type="STRING" id="1150368.SAMN02927921_01916"/>
<dbReference type="Gene3D" id="1.10.3680.10">
    <property type="entry name" value="TerB-like"/>
    <property type="match status" value="1"/>
</dbReference>
<accession>A0A1K1PPJ4</accession>
<reference evidence="1 2" key="1">
    <citation type="submission" date="2016-11" db="EMBL/GenBank/DDBJ databases">
        <authorList>
            <person name="Jaros S."/>
            <person name="Januszkiewicz K."/>
            <person name="Wedrychowicz H."/>
        </authorList>
    </citation>
    <scope>NUCLEOTIDE SEQUENCE [LARGE SCALE GENOMIC DNA]</scope>
    <source>
        <strain evidence="1 2">CGMCC 1.12145</strain>
    </source>
</reference>
<dbReference type="InterPro" id="IPR029024">
    <property type="entry name" value="TerB-like"/>
</dbReference>
<evidence type="ECO:0000313" key="2">
    <source>
        <dbReference type="Proteomes" id="UP000182248"/>
    </source>
</evidence>
<gene>
    <name evidence="1" type="ORF">SAMN02927921_01916</name>
</gene>
<dbReference type="OrthoDB" id="1143847at2"/>
<organism evidence="1 2">
    <name type="scientific">Sinomicrobium oceani</name>
    <dbReference type="NCBI Taxonomy" id="1150368"/>
    <lineage>
        <taxon>Bacteria</taxon>
        <taxon>Pseudomonadati</taxon>
        <taxon>Bacteroidota</taxon>
        <taxon>Flavobacteriia</taxon>
        <taxon>Flavobacteriales</taxon>
        <taxon>Flavobacteriaceae</taxon>
        <taxon>Sinomicrobium</taxon>
    </lineage>
</organism>
<evidence type="ECO:0000313" key="1">
    <source>
        <dbReference type="EMBL" id="SFW49567.1"/>
    </source>
</evidence>
<protein>
    <recommendedName>
        <fullName evidence="3">Tellurite resistance protein TerB</fullName>
    </recommendedName>
</protein>
<proteinExistence type="predicted"/>
<keyword evidence="2" id="KW-1185">Reference proteome</keyword>
<sequence length="133" mass="15286">MNTEKEKLSLLADMIALARSDGKIKAIEYRFLLVVAEQLGITKHTLDKLFTTQVESVQLKPESERILQFHRLVLLMNIDHSSSVLEIEKIKELGIRMGLNPLATNKVLDIMHQYPDKIVPPPVLIEIFKTYYN</sequence>
<name>A0A1K1PPJ4_9FLAO</name>
<dbReference type="AlphaFoldDB" id="A0A1K1PPJ4"/>
<dbReference type="RefSeq" id="WP_072317146.1">
    <property type="nucleotide sequence ID" value="NZ_FPJE01000009.1"/>
</dbReference>
<evidence type="ECO:0008006" key="3">
    <source>
        <dbReference type="Google" id="ProtNLM"/>
    </source>
</evidence>
<dbReference type="EMBL" id="FPJE01000009">
    <property type="protein sequence ID" value="SFW49567.1"/>
    <property type="molecule type" value="Genomic_DNA"/>
</dbReference>